<feature type="transmembrane region" description="Helical" evidence="1">
    <location>
        <begin position="9"/>
        <end position="29"/>
    </location>
</feature>
<dbReference type="PATRIC" id="fig|1333534.5.peg.3196"/>
<gene>
    <name evidence="2" type="ORF">VK70_14505</name>
</gene>
<dbReference type="Proteomes" id="UP000034189">
    <property type="component" value="Chromosome"/>
</dbReference>
<dbReference type="AlphaFoldDB" id="A0A0F7FAE5"/>
<dbReference type="EMBL" id="CP011114">
    <property type="protein sequence ID" value="AKG35637.1"/>
    <property type="molecule type" value="Genomic_DNA"/>
</dbReference>
<keyword evidence="1" id="KW-0472">Membrane</keyword>
<protein>
    <submittedName>
        <fullName evidence="2">Uncharacterized protein</fullName>
    </submittedName>
</protein>
<evidence type="ECO:0000256" key="1">
    <source>
        <dbReference type="SAM" id="Phobius"/>
    </source>
</evidence>
<dbReference type="HOGENOM" id="CLU_1141708_0_0_9"/>
<evidence type="ECO:0000313" key="2">
    <source>
        <dbReference type="EMBL" id="AKG35637.1"/>
    </source>
</evidence>
<sequence>MNSNKSKGISLVGVIVVVVLGVIIGTHGIKSSTSEVTITSQMASKNGTPLFTKEVLSNEMEFNFKETTWFPLINYYMISNEDRTIKIILNKAKKDISVVKAKSISSAVAGLTYKDGRTNYFIYKVVDRHNQLIFTFDLLRQNSEKMAAELKRICKQSDGVIRRLKPRDEYWDGINVTVSDSWYLSQEFQKERFVDTYGTLISQTVLKYMYITGKDDVKVYFVDEFGKEVASPKLFGGYKIKE</sequence>
<reference evidence="2 3" key="2">
    <citation type="journal article" date="2016" name="Genome Announc.">
        <title>Genome Sequence of a Gram-Positive Diazotroph, Paenibacillus durus Type Strain ATCC 35681.</title>
        <authorList>
            <person name="Halim M.A."/>
            <person name="Rahman A.Y."/>
            <person name="Sim K.S."/>
            <person name="Yam H.C."/>
            <person name="Rahim A.A."/>
            <person name="Ghazali A.H."/>
            <person name="Najimudin N."/>
        </authorList>
    </citation>
    <scope>NUCLEOTIDE SEQUENCE [LARGE SCALE GENOMIC DNA]</scope>
    <source>
        <strain evidence="2 3">ATCC 35681</strain>
    </source>
</reference>
<proteinExistence type="predicted"/>
<keyword evidence="1" id="KW-0812">Transmembrane</keyword>
<keyword evidence="1" id="KW-1133">Transmembrane helix</keyword>
<organism evidence="2 3">
    <name type="scientific">Paenibacillus durus ATCC 35681</name>
    <dbReference type="NCBI Taxonomy" id="1333534"/>
    <lineage>
        <taxon>Bacteria</taxon>
        <taxon>Bacillati</taxon>
        <taxon>Bacillota</taxon>
        <taxon>Bacilli</taxon>
        <taxon>Bacillales</taxon>
        <taxon>Paenibacillaceae</taxon>
        <taxon>Paenibacillus</taxon>
    </lineage>
</organism>
<dbReference type="OrthoDB" id="2081756at2"/>
<evidence type="ECO:0000313" key="3">
    <source>
        <dbReference type="Proteomes" id="UP000034189"/>
    </source>
</evidence>
<accession>A0A0F7FAE5</accession>
<reference evidence="2 3" key="1">
    <citation type="submission" date="2015-03" db="EMBL/GenBank/DDBJ databases">
        <authorList>
            <person name="Abdul Halim M."/>
        </authorList>
    </citation>
    <scope>NUCLEOTIDE SEQUENCE [LARGE SCALE GENOMIC DNA]</scope>
    <source>
        <strain evidence="2 3">ATCC 35681</strain>
    </source>
</reference>
<dbReference type="RefSeq" id="WP_025696276.1">
    <property type="nucleotide sequence ID" value="NZ_ASQQ01000437.1"/>
</dbReference>
<name>A0A0F7FAE5_PAEDU</name>